<dbReference type="EMBL" id="BMAW01070745">
    <property type="protein sequence ID" value="GFT74840.1"/>
    <property type="molecule type" value="Genomic_DNA"/>
</dbReference>
<proteinExistence type="predicted"/>
<sequence length="98" mass="11430">MSSPSSSLVKTEERSSSENQGQYFNFKKDFTHKSTAQTCSEESKTKKMKMKSSRMFCFDKITVILQDHDENRTFGYRTVERIMKKKSSSTDRSLTHIK</sequence>
<evidence type="ECO:0000313" key="2">
    <source>
        <dbReference type="EMBL" id="GFT74840.1"/>
    </source>
</evidence>
<evidence type="ECO:0000256" key="1">
    <source>
        <dbReference type="SAM" id="MobiDB-lite"/>
    </source>
</evidence>
<comment type="caution">
    <text evidence="2">The sequence shown here is derived from an EMBL/GenBank/DDBJ whole genome shotgun (WGS) entry which is preliminary data.</text>
</comment>
<accession>A0A8X6PJP2</accession>
<dbReference type="AlphaFoldDB" id="A0A8X6PJP2"/>
<dbReference type="Proteomes" id="UP000887013">
    <property type="component" value="Unassembled WGS sequence"/>
</dbReference>
<feature type="region of interest" description="Disordered" evidence="1">
    <location>
        <begin position="1"/>
        <end position="24"/>
    </location>
</feature>
<evidence type="ECO:0000313" key="3">
    <source>
        <dbReference type="Proteomes" id="UP000887013"/>
    </source>
</evidence>
<keyword evidence="3" id="KW-1185">Reference proteome</keyword>
<organism evidence="2 3">
    <name type="scientific">Nephila pilipes</name>
    <name type="common">Giant wood spider</name>
    <name type="synonym">Nephila maculata</name>
    <dbReference type="NCBI Taxonomy" id="299642"/>
    <lineage>
        <taxon>Eukaryota</taxon>
        <taxon>Metazoa</taxon>
        <taxon>Ecdysozoa</taxon>
        <taxon>Arthropoda</taxon>
        <taxon>Chelicerata</taxon>
        <taxon>Arachnida</taxon>
        <taxon>Araneae</taxon>
        <taxon>Araneomorphae</taxon>
        <taxon>Entelegynae</taxon>
        <taxon>Araneoidea</taxon>
        <taxon>Nephilidae</taxon>
        <taxon>Nephila</taxon>
    </lineage>
</organism>
<reference evidence="2" key="1">
    <citation type="submission" date="2020-08" db="EMBL/GenBank/DDBJ databases">
        <title>Multicomponent nature underlies the extraordinary mechanical properties of spider dragline silk.</title>
        <authorList>
            <person name="Kono N."/>
            <person name="Nakamura H."/>
            <person name="Mori M."/>
            <person name="Yoshida Y."/>
            <person name="Ohtoshi R."/>
            <person name="Malay A.D."/>
            <person name="Moran D.A.P."/>
            <person name="Tomita M."/>
            <person name="Numata K."/>
            <person name="Arakawa K."/>
        </authorList>
    </citation>
    <scope>NUCLEOTIDE SEQUENCE</scope>
</reference>
<gene>
    <name evidence="2" type="ORF">NPIL_502111</name>
</gene>
<protein>
    <submittedName>
        <fullName evidence="2">Uncharacterized protein</fullName>
    </submittedName>
</protein>
<name>A0A8X6PJP2_NEPPI</name>